<dbReference type="Proteomes" id="UP001381693">
    <property type="component" value="Unassembled WGS sequence"/>
</dbReference>
<reference evidence="2 3" key="1">
    <citation type="submission" date="2023-11" db="EMBL/GenBank/DDBJ databases">
        <title>Halocaridina rubra genome assembly.</title>
        <authorList>
            <person name="Smith C."/>
        </authorList>
    </citation>
    <scope>NUCLEOTIDE SEQUENCE [LARGE SCALE GENOMIC DNA]</scope>
    <source>
        <strain evidence="2">EP-1</strain>
        <tissue evidence="2">Whole</tissue>
    </source>
</reference>
<proteinExistence type="predicted"/>
<evidence type="ECO:0000313" key="2">
    <source>
        <dbReference type="EMBL" id="KAK7066273.1"/>
    </source>
</evidence>
<dbReference type="AlphaFoldDB" id="A0AAN8WQ94"/>
<protein>
    <submittedName>
        <fullName evidence="2">Uncharacterized protein</fullName>
    </submittedName>
</protein>
<feature type="region of interest" description="Disordered" evidence="1">
    <location>
        <begin position="37"/>
        <end position="95"/>
    </location>
</feature>
<feature type="non-terminal residue" evidence="2">
    <location>
        <position position="95"/>
    </location>
</feature>
<name>A0AAN8WQ94_HALRR</name>
<keyword evidence="3" id="KW-1185">Reference proteome</keyword>
<evidence type="ECO:0000313" key="3">
    <source>
        <dbReference type="Proteomes" id="UP001381693"/>
    </source>
</evidence>
<accession>A0AAN8WQ94</accession>
<organism evidence="2 3">
    <name type="scientific">Halocaridina rubra</name>
    <name type="common">Hawaiian red shrimp</name>
    <dbReference type="NCBI Taxonomy" id="373956"/>
    <lineage>
        <taxon>Eukaryota</taxon>
        <taxon>Metazoa</taxon>
        <taxon>Ecdysozoa</taxon>
        <taxon>Arthropoda</taxon>
        <taxon>Crustacea</taxon>
        <taxon>Multicrustacea</taxon>
        <taxon>Malacostraca</taxon>
        <taxon>Eumalacostraca</taxon>
        <taxon>Eucarida</taxon>
        <taxon>Decapoda</taxon>
        <taxon>Pleocyemata</taxon>
        <taxon>Caridea</taxon>
        <taxon>Atyoidea</taxon>
        <taxon>Atyidae</taxon>
        <taxon>Halocaridina</taxon>
    </lineage>
</organism>
<gene>
    <name evidence="2" type="ORF">SK128_028429</name>
</gene>
<comment type="caution">
    <text evidence="2">The sequence shown here is derived from an EMBL/GenBank/DDBJ whole genome shotgun (WGS) entry which is preliminary data.</text>
</comment>
<sequence>MSYSVALGSPYADAWTPDQDSVISGFTDASIYASLQRQPHRPLSSSSNHLHHLYTKPFSPQTPLQHQHSRGHHSKQKNSLVTLRNVNARPLHKRG</sequence>
<feature type="compositionally biased region" description="Basic residues" evidence="1">
    <location>
        <begin position="67"/>
        <end position="76"/>
    </location>
</feature>
<evidence type="ECO:0000256" key="1">
    <source>
        <dbReference type="SAM" id="MobiDB-lite"/>
    </source>
</evidence>
<dbReference type="EMBL" id="JAXCGZ010019285">
    <property type="protein sequence ID" value="KAK7066273.1"/>
    <property type="molecule type" value="Genomic_DNA"/>
</dbReference>